<dbReference type="AlphaFoldDB" id="A0A2S8JAD5"/>
<evidence type="ECO:0000256" key="3">
    <source>
        <dbReference type="ARBA" id="ARBA00023163"/>
    </source>
</evidence>
<keyword evidence="3" id="KW-0804">Transcription</keyword>
<dbReference type="PANTHER" id="PTHR33204">
    <property type="entry name" value="TRANSCRIPTIONAL REGULATOR, MARR FAMILY"/>
    <property type="match status" value="1"/>
</dbReference>
<gene>
    <name evidence="5" type="ORF">C5613_17505</name>
</gene>
<protein>
    <submittedName>
        <fullName evidence="5">Transcriptional regulator</fullName>
    </submittedName>
</protein>
<reference evidence="6" key="1">
    <citation type="submission" date="2018-02" db="EMBL/GenBank/DDBJ databases">
        <title>Draft genome sequencing of Rhodococcus opacus KU647198.</title>
        <authorList>
            <person name="Zheng B.-X."/>
        </authorList>
    </citation>
    <scope>NUCLEOTIDE SEQUENCE [LARGE SCALE GENOMIC DNA]</scope>
    <source>
        <strain evidence="6">04-OD7</strain>
    </source>
</reference>
<keyword evidence="2" id="KW-0238">DNA-binding</keyword>
<dbReference type="EMBL" id="PUIO01000019">
    <property type="protein sequence ID" value="PQP23582.1"/>
    <property type="molecule type" value="Genomic_DNA"/>
</dbReference>
<evidence type="ECO:0000259" key="4">
    <source>
        <dbReference type="PROSITE" id="PS51118"/>
    </source>
</evidence>
<proteinExistence type="predicted"/>
<organism evidence="5 6">
    <name type="scientific">Rhodococcus opacus</name>
    <name type="common">Nocardia opaca</name>
    <dbReference type="NCBI Taxonomy" id="37919"/>
    <lineage>
        <taxon>Bacteria</taxon>
        <taxon>Bacillati</taxon>
        <taxon>Actinomycetota</taxon>
        <taxon>Actinomycetes</taxon>
        <taxon>Mycobacteriales</taxon>
        <taxon>Nocardiaceae</taxon>
        <taxon>Rhodococcus</taxon>
    </lineage>
</organism>
<dbReference type="Pfam" id="PF01638">
    <property type="entry name" value="HxlR"/>
    <property type="match status" value="1"/>
</dbReference>
<evidence type="ECO:0000313" key="6">
    <source>
        <dbReference type="Proteomes" id="UP000239290"/>
    </source>
</evidence>
<name>A0A2S8JAD5_RHOOP</name>
<dbReference type="PANTHER" id="PTHR33204:SF18">
    <property type="entry name" value="TRANSCRIPTIONAL REGULATORY PROTEIN"/>
    <property type="match status" value="1"/>
</dbReference>
<dbReference type="InterPro" id="IPR002577">
    <property type="entry name" value="HTH_HxlR"/>
</dbReference>
<sequence>MPSRSKAVDGAFSSTCAITRSLGVLSDTWTFLLLREALLGRRTFAEFEQNLGIGTAVLADRLAHLVDCGVMEKLPYRIPGQRVRHAYSLTPAGDELRIVLAALHQWGAEHLASSTPLARLPLDRATHRRLRVALIDDQGQTVDSQAMEFFPESFATPD</sequence>
<dbReference type="Proteomes" id="UP000239290">
    <property type="component" value="Unassembled WGS sequence"/>
</dbReference>
<evidence type="ECO:0000256" key="1">
    <source>
        <dbReference type="ARBA" id="ARBA00023015"/>
    </source>
</evidence>
<dbReference type="SUPFAM" id="SSF46785">
    <property type="entry name" value="Winged helix' DNA-binding domain"/>
    <property type="match status" value="1"/>
</dbReference>
<dbReference type="PROSITE" id="PS51118">
    <property type="entry name" value="HTH_HXLR"/>
    <property type="match status" value="1"/>
</dbReference>
<dbReference type="GO" id="GO:0003677">
    <property type="term" value="F:DNA binding"/>
    <property type="evidence" value="ECO:0007669"/>
    <property type="project" value="UniProtKB-KW"/>
</dbReference>
<feature type="domain" description="HTH hxlR-type" evidence="4">
    <location>
        <begin position="16"/>
        <end position="115"/>
    </location>
</feature>
<dbReference type="InterPro" id="IPR036388">
    <property type="entry name" value="WH-like_DNA-bd_sf"/>
</dbReference>
<dbReference type="Gene3D" id="1.10.10.10">
    <property type="entry name" value="Winged helix-like DNA-binding domain superfamily/Winged helix DNA-binding domain"/>
    <property type="match status" value="1"/>
</dbReference>
<dbReference type="InterPro" id="IPR036390">
    <property type="entry name" value="WH_DNA-bd_sf"/>
</dbReference>
<accession>A0A2S8JAD5</accession>
<keyword evidence="1" id="KW-0805">Transcription regulation</keyword>
<comment type="caution">
    <text evidence="5">The sequence shown here is derived from an EMBL/GenBank/DDBJ whole genome shotgun (WGS) entry which is preliminary data.</text>
</comment>
<evidence type="ECO:0000256" key="2">
    <source>
        <dbReference type="ARBA" id="ARBA00023125"/>
    </source>
</evidence>
<evidence type="ECO:0000313" key="5">
    <source>
        <dbReference type="EMBL" id="PQP23582.1"/>
    </source>
</evidence>